<evidence type="ECO:0000313" key="4">
    <source>
        <dbReference type="EMBL" id="KAK7603570.1"/>
    </source>
</evidence>
<gene>
    <name evidence="4" type="ORF">V9T40_003569</name>
</gene>
<evidence type="ECO:0000256" key="2">
    <source>
        <dbReference type="ARBA" id="ARBA00022980"/>
    </source>
</evidence>
<comment type="similarity">
    <text evidence="1">Belongs to the universal ribosomal protein uL1 family.</text>
</comment>
<dbReference type="Proteomes" id="UP001367676">
    <property type="component" value="Unassembled WGS sequence"/>
</dbReference>
<dbReference type="InterPro" id="IPR016095">
    <property type="entry name" value="Ribosomal_uL1_3-a/b-sand"/>
</dbReference>
<keyword evidence="5" id="KW-1185">Reference proteome</keyword>
<dbReference type="InterPro" id="IPR023674">
    <property type="entry name" value="Ribosomal_uL1-like"/>
</dbReference>
<dbReference type="AlphaFoldDB" id="A0AAN9TQY4"/>
<accession>A0AAN9TQY4</accession>
<dbReference type="Gene3D" id="3.30.190.20">
    <property type="match status" value="1"/>
</dbReference>
<reference evidence="4 5" key="1">
    <citation type="submission" date="2024-03" db="EMBL/GenBank/DDBJ databases">
        <title>Adaptation during the transition from Ophiocordyceps entomopathogen to insect associate is accompanied by gene loss and intensified selection.</title>
        <authorList>
            <person name="Ward C.M."/>
            <person name="Onetto C.A."/>
            <person name="Borneman A.R."/>
        </authorList>
    </citation>
    <scope>NUCLEOTIDE SEQUENCE [LARGE SCALE GENOMIC DNA]</scope>
    <source>
        <strain evidence="4">AWRI1</strain>
        <tissue evidence="4">Single Adult Female</tissue>
    </source>
</reference>
<dbReference type="GO" id="GO:1990904">
    <property type="term" value="C:ribonucleoprotein complex"/>
    <property type="evidence" value="ECO:0007669"/>
    <property type="project" value="UniProtKB-KW"/>
</dbReference>
<dbReference type="SUPFAM" id="SSF56808">
    <property type="entry name" value="Ribosomal protein L1"/>
    <property type="match status" value="1"/>
</dbReference>
<dbReference type="EMBL" id="JBBCAQ010000006">
    <property type="protein sequence ID" value="KAK7603570.1"/>
    <property type="molecule type" value="Genomic_DNA"/>
</dbReference>
<name>A0AAN9TQY4_9HEMI</name>
<comment type="caution">
    <text evidence="4">The sequence shown here is derived from an EMBL/GenBank/DDBJ whole genome shotgun (WGS) entry which is preliminary data.</text>
</comment>
<dbReference type="InterPro" id="IPR028364">
    <property type="entry name" value="Ribosomal_uL1/biogenesis"/>
</dbReference>
<keyword evidence="2" id="KW-0689">Ribosomal protein</keyword>
<dbReference type="GO" id="GO:0005840">
    <property type="term" value="C:ribosome"/>
    <property type="evidence" value="ECO:0007669"/>
    <property type="project" value="UniProtKB-KW"/>
</dbReference>
<evidence type="ECO:0000256" key="1">
    <source>
        <dbReference type="ARBA" id="ARBA00010531"/>
    </source>
</evidence>
<proteinExistence type="inferred from homology"/>
<organism evidence="4 5">
    <name type="scientific">Parthenolecanium corni</name>
    <dbReference type="NCBI Taxonomy" id="536013"/>
    <lineage>
        <taxon>Eukaryota</taxon>
        <taxon>Metazoa</taxon>
        <taxon>Ecdysozoa</taxon>
        <taxon>Arthropoda</taxon>
        <taxon>Hexapoda</taxon>
        <taxon>Insecta</taxon>
        <taxon>Pterygota</taxon>
        <taxon>Neoptera</taxon>
        <taxon>Paraneoptera</taxon>
        <taxon>Hemiptera</taxon>
        <taxon>Sternorrhyncha</taxon>
        <taxon>Coccoidea</taxon>
        <taxon>Coccidae</taxon>
        <taxon>Parthenolecanium</taxon>
    </lineage>
</organism>
<evidence type="ECO:0000256" key="3">
    <source>
        <dbReference type="ARBA" id="ARBA00023274"/>
    </source>
</evidence>
<evidence type="ECO:0008006" key="6">
    <source>
        <dbReference type="Google" id="ProtNLM"/>
    </source>
</evidence>
<dbReference type="Pfam" id="PF00687">
    <property type="entry name" value="Ribosomal_L1"/>
    <property type="match status" value="1"/>
</dbReference>
<dbReference type="Gene3D" id="3.40.50.790">
    <property type="match status" value="1"/>
</dbReference>
<dbReference type="PANTHER" id="PTHR36427:SF3">
    <property type="entry name" value="LARGE RIBOSOMAL SUBUNIT PROTEIN UL1M"/>
    <property type="match status" value="1"/>
</dbReference>
<sequence>MASILCRGLSRGFLQVVPTLNQTKVVSALSVNCRSIFLQSCLYRAKKSTRERKLKINRKRKAANAAKALQKTASLKYSRRKRKSKDSTAVIIDDSALEVCPDNVWFTNMFKLRQHSFAEAVNACRELHHPTIYNEPNAFLHAYIELDMSTDKKTKFFENFVDVVQVNYPYKHGEDRSILAFCQTKEQIEEALVAGATIAGGKEIITGVKRGKITLPDFSFVVAHPDIMHDLVVIRGLLRKKFPSFEAGTLTRDLPALIERYKVGIRYESKRDDLNPRYGWVDVIVGRLDTEVEHLEDNLRLVLANVRSKGPRRTKNTEDYKFLKRCFIRTDMNPESLLIRVEDYFDEEEIIDSDDEDEEVAGH</sequence>
<dbReference type="PANTHER" id="PTHR36427">
    <property type="entry name" value="54S RIBOSOMAL PROTEIN L1, MITOCHONDRIAL"/>
    <property type="match status" value="1"/>
</dbReference>
<evidence type="ECO:0000313" key="5">
    <source>
        <dbReference type="Proteomes" id="UP001367676"/>
    </source>
</evidence>
<keyword evidence="3" id="KW-0687">Ribonucleoprotein</keyword>
<protein>
    <recommendedName>
        <fullName evidence="6">Ribosomal protein L1</fullName>
    </recommendedName>
</protein>